<protein>
    <submittedName>
        <fullName evidence="2">Uncharacterized protein</fullName>
    </submittedName>
</protein>
<comment type="caution">
    <text evidence="2">The sequence shown here is derived from an EMBL/GenBank/DDBJ whole genome shotgun (WGS) entry which is preliminary data.</text>
</comment>
<dbReference type="Proteomes" id="UP000524492">
    <property type="component" value="Unassembled WGS sequence"/>
</dbReference>
<feature type="chain" id="PRO_5030526416" evidence="1">
    <location>
        <begin position="22"/>
        <end position="130"/>
    </location>
</feature>
<evidence type="ECO:0000313" key="3">
    <source>
        <dbReference type="Proteomes" id="UP000524492"/>
    </source>
</evidence>
<keyword evidence="1" id="KW-0732">Signal</keyword>
<gene>
    <name evidence="2" type="ORF">GGD53_003199</name>
</gene>
<proteinExistence type="predicted"/>
<accession>A0A7W6Q892</accession>
<evidence type="ECO:0000313" key="2">
    <source>
        <dbReference type="EMBL" id="MBB4193035.1"/>
    </source>
</evidence>
<name>A0A7W6Q892_9HYPH</name>
<feature type="signal peptide" evidence="1">
    <location>
        <begin position="1"/>
        <end position="21"/>
    </location>
</feature>
<dbReference type="AlphaFoldDB" id="A0A7W6Q892"/>
<organism evidence="2 3">
    <name type="scientific">Rhizobium aethiopicum</name>
    <dbReference type="NCBI Taxonomy" id="1138170"/>
    <lineage>
        <taxon>Bacteria</taxon>
        <taxon>Pseudomonadati</taxon>
        <taxon>Pseudomonadota</taxon>
        <taxon>Alphaproteobacteria</taxon>
        <taxon>Hyphomicrobiales</taxon>
        <taxon>Rhizobiaceae</taxon>
        <taxon>Rhizobium/Agrobacterium group</taxon>
        <taxon>Rhizobium</taxon>
    </lineage>
</organism>
<dbReference type="RefSeq" id="WP_184457468.1">
    <property type="nucleotide sequence ID" value="NZ_JACIFV010000010.1"/>
</dbReference>
<keyword evidence="3" id="KW-1185">Reference proteome</keyword>
<evidence type="ECO:0000256" key="1">
    <source>
        <dbReference type="SAM" id="SignalP"/>
    </source>
</evidence>
<sequence>MKKRYAIVLVAAALIAAPAMPAEITIGRWCDRMLPNLPRYNRTIEIVIFEAHTPIGRNSFADGSTNEQMLEELGGDFYAVSESPSPSGDRYRVVASSGDLQLLDEDGIVRTARRLEFVGHENLHERSRYA</sequence>
<reference evidence="2 3" key="1">
    <citation type="submission" date="2020-08" db="EMBL/GenBank/DDBJ databases">
        <title>Genomic Encyclopedia of Type Strains, Phase IV (KMG-V): Genome sequencing to study the core and pangenomes of soil and plant-associated prokaryotes.</title>
        <authorList>
            <person name="Whitman W."/>
        </authorList>
    </citation>
    <scope>NUCLEOTIDE SEQUENCE [LARGE SCALE GENOMIC DNA]</scope>
    <source>
        <strain evidence="2 3">SEMIA 4074</strain>
    </source>
</reference>
<dbReference type="EMBL" id="JACIFV010000010">
    <property type="protein sequence ID" value="MBB4193035.1"/>
    <property type="molecule type" value="Genomic_DNA"/>
</dbReference>